<feature type="binding site" evidence="5">
    <location>
        <position position="9"/>
    </location>
    <ligand>
        <name>Zn(2+)</name>
        <dbReference type="ChEBI" id="CHEBI:29105"/>
        <label>1</label>
    </ligand>
</feature>
<dbReference type="GO" id="GO:0008270">
    <property type="term" value="F:zinc ion binding"/>
    <property type="evidence" value="ECO:0007669"/>
    <property type="project" value="UniProtKB-KW"/>
</dbReference>
<feature type="binding site" evidence="5">
    <location>
        <position position="23"/>
    </location>
    <ligand>
        <name>Zn(2+)</name>
        <dbReference type="ChEBI" id="CHEBI:29105"/>
        <label>1</label>
    </ligand>
</feature>
<dbReference type="GO" id="GO:0003676">
    <property type="term" value="F:nucleic acid binding"/>
    <property type="evidence" value="ECO:0007669"/>
    <property type="project" value="InterPro"/>
</dbReference>
<evidence type="ECO:0000256" key="1">
    <source>
        <dbReference type="ARBA" id="ARBA00022723"/>
    </source>
</evidence>
<dbReference type="GO" id="GO:0006363">
    <property type="term" value="P:termination of RNA polymerase I transcription"/>
    <property type="evidence" value="ECO:0007669"/>
    <property type="project" value="TreeGrafter"/>
</dbReference>
<dbReference type="EMBL" id="NJES01000683">
    <property type="protein sequence ID" value="PHH69981.1"/>
    <property type="molecule type" value="Genomic_DNA"/>
</dbReference>
<feature type="binding site" evidence="5">
    <location>
        <position position="70"/>
    </location>
    <ligand>
        <name>Zn(2+)</name>
        <dbReference type="ChEBI" id="CHEBI:29105"/>
        <label>2</label>
    </ligand>
</feature>
<feature type="binding site" evidence="5">
    <location>
        <position position="101"/>
    </location>
    <ligand>
        <name>Zn(2+)</name>
        <dbReference type="ChEBI" id="CHEBI:29105"/>
        <label>2</label>
    </ligand>
</feature>
<keyword evidence="4" id="KW-0804">Transcription</keyword>
<keyword evidence="3 5" id="KW-0862">Zinc</keyword>
<dbReference type="SMART" id="SM00440">
    <property type="entry name" value="ZnF_C2C2"/>
    <property type="match status" value="1"/>
</dbReference>
<organism evidence="8 9">
    <name type="scientific">Ophiocordyceps camponoti-rufipedis</name>
    <dbReference type="NCBI Taxonomy" id="2004952"/>
    <lineage>
        <taxon>Eukaryota</taxon>
        <taxon>Fungi</taxon>
        <taxon>Dikarya</taxon>
        <taxon>Ascomycota</taxon>
        <taxon>Pezizomycotina</taxon>
        <taxon>Sordariomycetes</taxon>
        <taxon>Hypocreomycetidae</taxon>
        <taxon>Hypocreales</taxon>
        <taxon>Ophiocordycipitaceae</taxon>
        <taxon>Ophiocordyceps</taxon>
    </lineage>
</organism>
<keyword evidence="1 5" id="KW-0479">Metal-binding</keyword>
<keyword evidence="9" id="KW-1185">Reference proteome</keyword>
<comment type="function">
    <text evidence="4">DNA-dependent RNA polymerase catalyzes the transcription of DNA into RNA using the four ribonucleoside triphosphates as substrates.</text>
</comment>
<keyword evidence="4" id="KW-0240">DNA-directed RNA polymerase</keyword>
<comment type="subcellular location">
    <subcellularLocation>
        <location evidence="4">Nucleus</location>
    </subcellularLocation>
</comment>
<proteinExistence type="inferred from homology"/>
<feature type="domain" description="TFIIS-type" evidence="7">
    <location>
        <begin position="66"/>
        <end position="106"/>
    </location>
</feature>
<evidence type="ECO:0000256" key="3">
    <source>
        <dbReference type="ARBA" id="ARBA00022833"/>
    </source>
</evidence>
<dbReference type="SUPFAM" id="SSF57783">
    <property type="entry name" value="Zinc beta-ribbon"/>
    <property type="match status" value="1"/>
</dbReference>
<dbReference type="Gene3D" id="2.20.25.10">
    <property type="match status" value="1"/>
</dbReference>
<accession>A0A2C5YSV3</accession>
<feature type="binding site" evidence="5">
    <location>
        <position position="73"/>
    </location>
    <ligand>
        <name>Zn(2+)</name>
        <dbReference type="ChEBI" id="CHEBI:29105"/>
        <label>2</label>
    </ligand>
</feature>
<evidence type="ECO:0000256" key="6">
    <source>
        <dbReference type="PIRSR" id="PIRSR005586-2"/>
    </source>
</evidence>
<dbReference type="InterPro" id="IPR001222">
    <property type="entry name" value="Znf_TFIIS"/>
</dbReference>
<feature type="binding site" evidence="5">
    <location>
        <position position="26"/>
    </location>
    <ligand>
        <name>Zn(2+)</name>
        <dbReference type="ChEBI" id="CHEBI:29105"/>
        <label>1</label>
    </ligand>
</feature>
<feature type="binding site" evidence="5">
    <location>
        <position position="6"/>
    </location>
    <ligand>
        <name>Zn(2+)</name>
        <dbReference type="ChEBI" id="CHEBI:29105"/>
        <label>1</label>
    </ligand>
</feature>
<evidence type="ECO:0000259" key="7">
    <source>
        <dbReference type="PROSITE" id="PS51133"/>
    </source>
</evidence>
<dbReference type="Proteomes" id="UP000226431">
    <property type="component" value="Unassembled WGS sequence"/>
</dbReference>
<evidence type="ECO:0000256" key="5">
    <source>
        <dbReference type="PIRSR" id="PIRSR005586-1"/>
    </source>
</evidence>
<dbReference type="PIRSF" id="PIRSF005586">
    <property type="entry name" value="RNApol_RpoM"/>
    <property type="match status" value="1"/>
</dbReference>
<dbReference type="PANTHER" id="PTHR11239:SF14">
    <property type="entry name" value="DNA-DIRECTED RNA POLYMERASE I SUBUNIT RPA12"/>
    <property type="match status" value="1"/>
</dbReference>
<dbReference type="GO" id="GO:0005736">
    <property type="term" value="C:RNA polymerase I complex"/>
    <property type="evidence" value="ECO:0007669"/>
    <property type="project" value="TreeGrafter"/>
</dbReference>
<dbReference type="GO" id="GO:0003899">
    <property type="term" value="F:DNA-directed RNA polymerase activity"/>
    <property type="evidence" value="ECO:0007669"/>
    <property type="project" value="InterPro"/>
</dbReference>
<gene>
    <name evidence="8" type="ORF">CDD80_6330</name>
</gene>
<keyword evidence="4" id="KW-0539">Nucleus</keyword>
<evidence type="ECO:0000313" key="9">
    <source>
        <dbReference type="Proteomes" id="UP000226431"/>
    </source>
</evidence>
<dbReference type="PROSITE" id="PS51133">
    <property type="entry name" value="ZF_TFIIS_2"/>
    <property type="match status" value="1"/>
</dbReference>
<keyword evidence="2 6" id="KW-0863">Zinc-finger</keyword>
<evidence type="ECO:0000313" key="8">
    <source>
        <dbReference type="EMBL" id="PHH69981.1"/>
    </source>
</evidence>
<evidence type="ECO:0000256" key="4">
    <source>
        <dbReference type="PIRNR" id="PIRNR005586"/>
    </source>
</evidence>
<comment type="caution">
    <text evidence="8">The sequence shown here is derived from an EMBL/GenBank/DDBJ whole genome shotgun (WGS) entry which is preliminary data.</text>
</comment>
<reference evidence="8 9" key="1">
    <citation type="submission" date="2017-06" db="EMBL/GenBank/DDBJ databases">
        <title>Ant-infecting Ophiocordyceps genomes reveal a high diversity of potential behavioral manipulation genes and a possible major role for enterotoxins.</title>
        <authorList>
            <person name="De Bekker C."/>
            <person name="Evans H.C."/>
            <person name="Brachmann A."/>
            <person name="Hughes D.P."/>
        </authorList>
    </citation>
    <scope>NUCLEOTIDE SEQUENCE [LARGE SCALE GENOMIC DNA]</scope>
    <source>
        <strain evidence="8 9">Map16</strain>
    </source>
</reference>
<name>A0A2C5YSV3_9HYPO</name>
<dbReference type="OrthoDB" id="10056816at2759"/>
<protein>
    <recommendedName>
        <fullName evidence="4">DNA-directed RNA polymerase subunit</fullName>
    </recommendedName>
</protein>
<evidence type="ECO:0000256" key="2">
    <source>
        <dbReference type="ARBA" id="ARBA00022771"/>
    </source>
</evidence>
<feature type="zinc finger region" description="C4-type" evidence="6">
    <location>
        <begin position="6"/>
        <end position="26"/>
    </location>
</feature>
<dbReference type="AlphaFoldDB" id="A0A2C5YSV3"/>
<dbReference type="InterPro" id="IPR012164">
    <property type="entry name" value="Rpa12/Rpb9/Rpc10/TFS"/>
</dbReference>
<feature type="binding site" evidence="5">
    <location>
        <position position="98"/>
    </location>
    <ligand>
        <name>Zn(2+)</name>
        <dbReference type="ChEBI" id="CHEBI:29105"/>
        <label>2</label>
    </ligand>
</feature>
<comment type="similarity">
    <text evidence="4">Belongs to the archaeal rpoM/eukaryotic RPA12/RPB9/RPC11 RNA polymerase family.</text>
</comment>
<dbReference type="PANTHER" id="PTHR11239">
    <property type="entry name" value="DNA-DIRECTED RNA POLYMERASE"/>
    <property type="match status" value="1"/>
</dbReference>
<dbReference type="STRING" id="2004952.A0A2C5YSV3"/>
<sequence>MLIQFCTACGNTLPPTKTPTAPCPHCHHQNQTSGFPSDLRRRLQTGALATSAAGQGLSATDTWGTADVACGKCRAGTVKYTVLQLRGVDEGSTVFYFCPACKERWSENN</sequence>
<dbReference type="Pfam" id="PF01096">
    <property type="entry name" value="Zn_ribbon_TFIIS"/>
    <property type="match status" value="1"/>
</dbReference>